<dbReference type="EMBL" id="FNAJ01000006">
    <property type="protein sequence ID" value="SDE38213.1"/>
    <property type="molecule type" value="Genomic_DNA"/>
</dbReference>
<dbReference type="Gene3D" id="2.60.40.10">
    <property type="entry name" value="Immunoglobulins"/>
    <property type="match status" value="1"/>
</dbReference>
<accession>A0A511H7B8</accession>
<sequence>MAHATQASRYSGIVLALMLGLGAAACRDTPSLSGAEGRLRLSARRVDFPHAYPGTRREAEVRVVNGGRAPLDVVWTDVTAPFSLEAALPVRVLAGEVPVRLRFAPEAEGTYEVILTGTASDGGQVQLVLAGEAKPVPECFTPVTCAAATFDLVTERCVESVLPDGTACEPGNACITGATCQAGRCRGEERACDDGNACTADVCHVLDGCQSVPAPPCPAAGPCQVGTCDPRMGCATAPAPDGTLCGAAQGTCEDADVCLDGACVKRDLPEGFLCEAASPCQASGHCRGGVCARPAAQPLKVDWEHDARAGEEQLQDLLVGPEGDVTLSGFYGTPVLDAAGKGPPVRASKPARRCMLWNDRLLCMDMPMDGTVSLLERDTGTPRWTFTLADARPDFRDRTQTLFLARLAVMAPDRLAALFEAYPTDQRRDTACRMYFLVVLDAFGHMVSARELTDPQLAECNHPHPYGLASDAVGDLYVAFAPTLNTGAPLASGAPSLLMAFSSDGVPRWRRTEPLRAGELAVVNGLLLPEWGFQALSTRDGTPVGEHLAQQLGRAVATSDVVVPSASGTTVNAGVDSRSATPAATQLKGFRLPDLEPAWLYSLKEGQHLTSKELRLATWPRGTGLPPETLVLTHAVAADNQRLLVGVRARDGAEAFQCPLDYAPRTVPQLMELGPGALYVMDGALSCGECDPPFANSQPRFMRFPMPGVLPANAPWPGTFGGPGHGHHENAVH</sequence>
<dbReference type="EMBL" id="BJVY01000004">
    <property type="protein sequence ID" value="GEL69421.1"/>
    <property type="molecule type" value="Genomic_DNA"/>
</dbReference>
<dbReference type="RefSeq" id="WP_090491133.1">
    <property type="nucleotide sequence ID" value="NZ_BJVY01000004.1"/>
</dbReference>
<organism evidence="1 4">
    <name type="scientific">Myxococcus virescens</name>
    <dbReference type="NCBI Taxonomy" id="83456"/>
    <lineage>
        <taxon>Bacteria</taxon>
        <taxon>Pseudomonadati</taxon>
        <taxon>Myxococcota</taxon>
        <taxon>Myxococcia</taxon>
        <taxon>Myxococcales</taxon>
        <taxon>Cystobacterineae</taxon>
        <taxon>Myxococcaceae</taxon>
        <taxon>Myxococcus</taxon>
    </lineage>
</organism>
<comment type="caution">
    <text evidence="1">The sequence shown here is derived from an EMBL/GenBank/DDBJ whole genome shotgun (WGS) entry which is preliminary data.</text>
</comment>
<reference evidence="2 3" key="1">
    <citation type="submission" date="2016-10" db="EMBL/GenBank/DDBJ databases">
        <authorList>
            <person name="Varghese N."/>
            <person name="Submissions S."/>
        </authorList>
    </citation>
    <scope>NUCLEOTIDE SEQUENCE [LARGE SCALE GENOMIC DNA]</scope>
    <source>
        <strain evidence="2 3">DSM 2260</strain>
    </source>
</reference>
<protein>
    <recommendedName>
        <fullName evidence="5">Tenascin-X</fullName>
    </recommendedName>
</protein>
<evidence type="ECO:0000313" key="3">
    <source>
        <dbReference type="Proteomes" id="UP000198717"/>
    </source>
</evidence>
<proteinExistence type="predicted"/>
<evidence type="ECO:0000313" key="1">
    <source>
        <dbReference type="EMBL" id="GEL69421.1"/>
    </source>
</evidence>
<dbReference type="AlphaFoldDB" id="A0A511H7B8"/>
<evidence type="ECO:0008006" key="5">
    <source>
        <dbReference type="Google" id="ProtNLM"/>
    </source>
</evidence>
<evidence type="ECO:0000313" key="2">
    <source>
        <dbReference type="EMBL" id="SDE38213.1"/>
    </source>
</evidence>
<reference evidence="1 4" key="2">
    <citation type="submission" date="2019-07" db="EMBL/GenBank/DDBJ databases">
        <title>Whole genome shotgun sequence of Myxococcus virescens NBRC 100334.</title>
        <authorList>
            <person name="Hosoyama A."/>
            <person name="Uohara A."/>
            <person name="Ohji S."/>
            <person name="Ichikawa N."/>
        </authorList>
    </citation>
    <scope>NUCLEOTIDE SEQUENCE [LARGE SCALE GENOMIC DNA]</scope>
    <source>
        <strain evidence="1 4">NBRC 100334</strain>
    </source>
</reference>
<dbReference type="InterPro" id="IPR013783">
    <property type="entry name" value="Ig-like_fold"/>
</dbReference>
<dbReference type="Proteomes" id="UP000321224">
    <property type="component" value="Unassembled WGS sequence"/>
</dbReference>
<keyword evidence="3" id="KW-1185">Reference proteome</keyword>
<evidence type="ECO:0000313" key="4">
    <source>
        <dbReference type="Proteomes" id="UP000321224"/>
    </source>
</evidence>
<name>A0A511H7B8_9BACT</name>
<gene>
    <name evidence="1" type="ORF">MVI01_12050</name>
    <name evidence="2" type="ORF">SAMN04488504_106267</name>
</gene>
<dbReference type="Proteomes" id="UP000198717">
    <property type="component" value="Unassembled WGS sequence"/>
</dbReference>